<dbReference type="RefSeq" id="WP_147361550.1">
    <property type="nucleotide sequence ID" value="NZ_QXDF01000002.1"/>
</dbReference>
<dbReference type="PANTHER" id="PTHR35011">
    <property type="entry name" value="2,3-DIKETO-L-GULONATE TRAP TRANSPORTER SMALL PERMEASE PROTEIN YIAM"/>
    <property type="match status" value="1"/>
</dbReference>
<dbReference type="GO" id="GO:0005886">
    <property type="term" value="C:plasma membrane"/>
    <property type="evidence" value="ECO:0007669"/>
    <property type="project" value="UniProtKB-SubCell"/>
</dbReference>
<keyword evidence="6 9" id="KW-1133">Transmembrane helix</keyword>
<accession>A0A397PGI8</accession>
<dbReference type="OrthoDB" id="7159137at2"/>
<comment type="caution">
    <text evidence="11">The sequence shown here is derived from an EMBL/GenBank/DDBJ whole genome shotgun (WGS) entry which is preliminary data.</text>
</comment>
<dbReference type="GO" id="GO:0015740">
    <property type="term" value="P:C4-dicarboxylate transport"/>
    <property type="evidence" value="ECO:0007669"/>
    <property type="project" value="TreeGrafter"/>
</dbReference>
<keyword evidence="2 9" id="KW-0813">Transport</keyword>
<evidence type="ECO:0000256" key="2">
    <source>
        <dbReference type="ARBA" id="ARBA00022448"/>
    </source>
</evidence>
<dbReference type="Proteomes" id="UP000266273">
    <property type="component" value="Unassembled WGS sequence"/>
</dbReference>
<dbReference type="PANTHER" id="PTHR35011:SF10">
    <property type="entry name" value="TRAP TRANSPORTER SMALL PERMEASE PROTEIN"/>
    <property type="match status" value="1"/>
</dbReference>
<gene>
    <name evidence="11" type="ORF">BXY53_2150</name>
</gene>
<feature type="domain" description="Tripartite ATP-independent periplasmic transporters DctQ component" evidence="10">
    <location>
        <begin position="27"/>
        <end position="155"/>
    </location>
</feature>
<sequence length="185" mass="19982">MRAFVRAVNALSVFFGMIAAALIGAAILIVCHMVFVRYVLNGSTAWQTDTVIFMLIAATLLGSAYVLRQGGHVTIDLAWEAAGQATRRFLRVMANIGTFLFATVLAVTGGHYFWQAWEGNWLSETVAEIPLWIPFLSMPVGFGLLALQALAQIIDTPRAVDVHGAAVHAAEELGEEQTAAIKEGH</sequence>
<feature type="transmembrane region" description="Helical" evidence="9">
    <location>
        <begin position="129"/>
        <end position="150"/>
    </location>
</feature>
<evidence type="ECO:0000256" key="4">
    <source>
        <dbReference type="ARBA" id="ARBA00022519"/>
    </source>
</evidence>
<keyword evidence="4 9" id="KW-0997">Cell inner membrane</keyword>
<dbReference type="GO" id="GO:0022857">
    <property type="term" value="F:transmembrane transporter activity"/>
    <property type="evidence" value="ECO:0007669"/>
    <property type="project" value="UniProtKB-UniRule"/>
</dbReference>
<feature type="transmembrane region" description="Helical" evidence="9">
    <location>
        <begin position="12"/>
        <end position="39"/>
    </location>
</feature>
<proteinExistence type="inferred from homology"/>
<comment type="function">
    <text evidence="9">Part of the tripartite ATP-independent periplasmic (TRAP) transport system.</text>
</comment>
<keyword evidence="7 9" id="KW-0472">Membrane</keyword>
<evidence type="ECO:0000259" key="10">
    <source>
        <dbReference type="Pfam" id="PF04290"/>
    </source>
</evidence>
<feature type="transmembrane region" description="Helical" evidence="9">
    <location>
        <begin position="89"/>
        <end position="114"/>
    </location>
</feature>
<dbReference type="InterPro" id="IPR007387">
    <property type="entry name" value="TRAP_DctQ"/>
</dbReference>
<evidence type="ECO:0000256" key="5">
    <source>
        <dbReference type="ARBA" id="ARBA00022692"/>
    </source>
</evidence>
<evidence type="ECO:0000256" key="3">
    <source>
        <dbReference type="ARBA" id="ARBA00022475"/>
    </source>
</evidence>
<feature type="transmembrane region" description="Helical" evidence="9">
    <location>
        <begin position="51"/>
        <end position="68"/>
    </location>
</feature>
<evidence type="ECO:0000313" key="12">
    <source>
        <dbReference type="Proteomes" id="UP000266273"/>
    </source>
</evidence>
<evidence type="ECO:0000256" key="9">
    <source>
        <dbReference type="RuleBase" id="RU369079"/>
    </source>
</evidence>
<evidence type="ECO:0000256" key="7">
    <source>
        <dbReference type="ARBA" id="ARBA00023136"/>
    </source>
</evidence>
<keyword evidence="3" id="KW-1003">Cell membrane</keyword>
<comment type="subcellular location">
    <subcellularLocation>
        <location evidence="1 9">Cell inner membrane</location>
        <topology evidence="1 9">Multi-pass membrane protein</topology>
    </subcellularLocation>
</comment>
<evidence type="ECO:0000256" key="1">
    <source>
        <dbReference type="ARBA" id="ARBA00004429"/>
    </source>
</evidence>
<dbReference type="InterPro" id="IPR055348">
    <property type="entry name" value="DctQ"/>
</dbReference>
<comment type="subunit">
    <text evidence="9">The complex comprises the extracytoplasmic solute receptor protein and the two transmembrane proteins.</text>
</comment>
<evidence type="ECO:0000256" key="8">
    <source>
        <dbReference type="ARBA" id="ARBA00038436"/>
    </source>
</evidence>
<dbReference type="Pfam" id="PF04290">
    <property type="entry name" value="DctQ"/>
    <property type="match status" value="1"/>
</dbReference>
<comment type="similarity">
    <text evidence="8 9">Belongs to the TRAP transporter small permease family.</text>
</comment>
<reference evidence="11 12" key="1">
    <citation type="submission" date="2018-08" db="EMBL/GenBank/DDBJ databases">
        <title>Genomic Encyclopedia of Archaeal and Bacterial Type Strains, Phase II (KMG-II): from individual species to whole genera.</title>
        <authorList>
            <person name="Goeker M."/>
        </authorList>
    </citation>
    <scope>NUCLEOTIDE SEQUENCE [LARGE SCALE GENOMIC DNA]</scope>
    <source>
        <strain evidence="11 12">DSM 5002</strain>
    </source>
</reference>
<evidence type="ECO:0000256" key="6">
    <source>
        <dbReference type="ARBA" id="ARBA00022989"/>
    </source>
</evidence>
<name>A0A397PGI8_9HYPH</name>
<protein>
    <recommendedName>
        <fullName evidence="9">TRAP transporter small permease protein</fullName>
    </recommendedName>
</protein>
<evidence type="ECO:0000313" key="11">
    <source>
        <dbReference type="EMBL" id="RIA47593.1"/>
    </source>
</evidence>
<keyword evidence="5 9" id="KW-0812">Transmembrane</keyword>
<dbReference type="EMBL" id="QXDF01000002">
    <property type="protein sequence ID" value="RIA47593.1"/>
    <property type="molecule type" value="Genomic_DNA"/>
</dbReference>
<keyword evidence="12" id="KW-1185">Reference proteome</keyword>
<organism evidence="11 12">
    <name type="scientific">Dichotomicrobium thermohalophilum</name>
    <dbReference type="NCBI Taxonomy" id="933063"/>
    <lineage>
        <taxon>Bacteria</taxon>
        <taxon>Pseudomonadati</taxon>
        <taxon>Pseudomonadota</taxon>
        <taxon>Alphaproteobacteria</taxon>
        <taxon>Hyphomicrobiales</taxon>
        <taxon>Hyphomicrobiaceae</taxon>
        <taxon>Dichotomicrobium</taxon>
    </lineage>
</organism>
<dbReference type="AlphaFoldDB" id="A0A397PGI8"/>